<dbReference type="InterPro" id="IPR006860">
    <property type="entry name" value="FecR"/>
</dbReference>
<comment type="caution">
    <text evidence="4">The sequence shown here is derived from an EMBL/GenBank/DDBJ whole genome shotgun (WGS) entry which is preliminary data.</text>
</comment>
<gene>
    <name evidence="4" type="ORF">ICJ84_14775</name>
</gene>
<dbReference type="Pfam" id="PF16344">
    <property type="entry name" value="FecR_C"/>
    <property type="match status" value="1"/>
</dbReference>
<dbReference type="GO" id="GO:0016989">
    <property type="term" value="F:sigma factor antagonist activity"/>
    <property type="evidence" value="ECO:0007669"/>
    <property type="project" value="TreeGrafter"/>
</dbReference>
<dbReference type="EMBL" id="JACVXC010000007">
    <property type="protein sequence ID" value="MBD0836699.1"/>
    <property type="molecule type" value="Genomic_DNA"/>
</dbReference>
<feature type="domain" description="FecR protein" evidence="2">
    <location>
        <begin position="104"/>
        <end position="194"/>
    </location>
</feature>
<evidence type="ECO:0000313" key="4">
    <source>
        <dbReference type="EMBL" id="MBD0836699.1"/>
    </source>
</evidence>
<protein>
    <submittedName>
        <fullName evidence="4">FecR family protein</fullName>
    </submittedName>
</protein>
<dbReference type="RefSeq" id="WP_188217195.1">
    <property type="nucleotide sequence ID" value="NZ_BAABGH010000017.1"/>
</dbReference>
<organism evidence="4 5">
    <name type="scientific">Aestuariibaculum suncheonense</name>
    <dbReference type="NCBI Taxonomy" id="1028745"/>
    <lineage>
        <taxon>Bacteria</taxon>
        <taxon>Pseudomonadati</taxon>
        <taxon>Bacteroidota</taxon>
        <taxon>Flavobacteriia</taxon>
        <taxon>Flavobacteriales</taxon>
        <taxon>Flavobacteriaceae</taxon>
    </lineage>
</organism>
<feature type="domain" description="Protein FecR C-terminal" evidence="3">
    <location>
        <begin position="237"/>
        <end position="303"/>
    </location>
</feature>
<reference evidence="4" key="1">
    <citation type="journal article" date="2013" name="Int. J. Syst. Evol. Microbiol.">
        <title>Aestuariibaculum suncheonense gen. nov., sp. nov., a marine bacterium of the family Flavobacteriaceae isolated from a tidal flat and emended descriptions of the genera Gaetbulibacter and Tamlana.</title>
        <authorList>
            <person name="Jeong S.H."/>
            <person name="Park M.S."/>
            <person name="Jin H.M."/>
            <person name="Lee K."/>
            <person name="Park W."/>
            <person name="Jeon C.O."/>
        </authorList>
    </citation>
    <scope>NUCLEOTIDE SEQUENCE</scope>
    <source>
        <strain evidence="4">SC17</strain>
    </source>
</reference>
<dbReference type="InterPro" id="IPR032508">
    <property type="entry name" value="FecR_C"/>
</dbReference>
<feature type="transmembrane region" description="Helical" evidence="1">
    <location>
        <begin position="80"/>
        <end position="99"/>
    </location>
</feature>
<evidence type="ECO:0000256" key="1">
    <source>
        <dbReference type="SAM" id="Phobius"/>
    </source>
</evidence>
<dbReference type="AlphaFoldDB" id="A0A8J6UIW7"/>
<keyword evidence="1" id="KW-0812">Transmembrane</keyword>
<proteinExistence type="predicted"/>
<dbReference type="Gene3D" id="3.55.50.30">
    <property type="match status" value="1"/>
</dbReference>
<evidence type="ECO:0000259" key="2">
    <source>
        <dbReference type="Pfam" id="PF04773"/>
    </source>
</evidence>
<dbReference type="PANTHER" id="PTHR30273">
    <property type="entry name" value="PERIPLASMIC SIGNAL SENSOR AND SIGMA FACTOR ACTIVATOR FECR-RELATED"/>
    <property type="match status" value="1"/>
</dbReference>
<keyword evidence="5" id="KW-1185">Reference proteome</keyword>
<reference evidence="4" key="2">
    <citation type="submission" date="2020-09" db="EMBL/GenBank/DDBJ databases">
        <authorList>
            <person name="Wu Z."/>
        </authorList>
    </citation>
    <scope>NUCLEOTIDE SEQUENCE</scope>
    <source>
        <strain evidence="4">SC17</strain>
    </source>
</reference>
<sequence length="308" mass="35256">MEAFNRDESFLARWIAGELTSEELDNFRNSEDYALYVKINDASQTLKILEFNKAEVYSKLKKNTVQSIVKTKVKRLVPKWAYAAAAILILAFGLFYFSLRETQFTTGFSQQLTLLLPDASKVQLNANSELYFKTFNWKDHRILNLKGEAFFDVEKGQTFKVLTSQGYVEVLGTEFNVIAREGYFEVLCIEGSVQVTSLPSKQQTVLVRGKAIRVLNNAFETYNFNVNEPSWVIGESTFYDTPLKQVLIALENQYQITVDDAQVDLNKRYTGGFTHKDLNLALRTILIPMDFTYTFDADKRVIVLKSSN</sequence>
<evidence type="ECO:0000259" key="3">
    <source>
        <dbReference type="Pfam" id="PF16344"/>
    </source>
</evidence>
<keyword evidence="1" id="KW-0472">Membrane</keyword>
<dbReference type="PANTHER" id="PTHR30273:SF2">
    <property type="entry name" value="PROTEIN FECR"/>
    <property type="match status" value="1"/>
</dbReference>
<dbReference type="Proteomes" id="UP000602057">
    <property type="component" value="Unassembled WGS sequence"/>
</dbReference>
<dbReference type="InterPro" id="IPR012373">
    <property type="entry name" value="Ferrdict_sens_TM"/>
</dbReference>
<keyword evidence="1" id="KW-1133">Transmembrane helix</keyword>
<evidence type="ECO:0000313" key="5">
    <source>
        <dbReference type="Proteomes" id="UP000602057"/>
    </source>
</evidence>
<dbReference type="Gene3D" id="2.60.120.1440">
    <property type="match status" value="1"/>
</dbReference>
<accession>A0A8J6UIW7</accession>
<dbReference type="Pfam" id="PF04773">
    <property type="entry name" value="FecR"/>
    <property type="match status" value="1"/>
</dbReference>
<name>A0A8J6UIW7_9FLAO</name>